<dbReference type="Pfam" id="PF24803">
    <property type="entry name" value="DUF7704"/>
    <property type="match status" value="1"/>
</dbReference>
<dbReference type="OrthoDB" id="3587182at2759"/>
<feature type="transmembrane region" description="Helical" evidence="1">
    <location>
        <begin position="135"/>
        <end position="154"/>
    </location>
</feature>
<keyword evidence="1" id="KW-1133">Transmembrane helix</keyword>
<name>A0A9P9C0L8_9PEZI</name>
<protein>
    <recommendedName>
        <fullName evidence="2">DUF7704 domain-containing protein</fullName>
    </recommendedName>
</protein>
<keyword evidence="4" id="KW-1185">Reference proteome</keyword>
<feature type="transmembrane region" description="Helical" evidence="1">
    <location>
        <begin position="65"/>
        <end position="84"/>
    </location>
</feature>
<evidence type="ECO:0000313" key="4">
    <source>
        <dbReference type="Proteomes" id="UP000756346"/>
    </source>
</evidence>
<reference evidence="3" key="1">
    <citation type="journal article" date="2021" name="Nat. Commun.">
        <title>Genetic determinants of endophytism in the Arabidopsis root mycobiome.</title>
        <authorList>
            <person name="Mesny F."/>
            <person name="Miyauchi S."/>
            <person name="Thiergart T."/>
            <person name="Pickel B."/>
            <person name="Atanasova L."/>
            <person name="Karlsson M."/>
            <person name="Huettel B."/>
            <person name="Barry K.W."/>
            <person name="Haridas S."/>
            <person name="Chen C."/>
            <person name="Bauer D."/>
            <person name="Andreopoulos W."/>
            <person name="Pangilinan J."/>
            <person name="LaButti K."/>
            <person name="Riley R."/>
            <person name="Lipzen A."/>
            <person name="Clum A."/>
            <person name="Drula E."/>
            <person name="Henrissat B."/>
            <person name="Kohler A."/>
            <person name="Grigoriev I.V."/>
            <person name="Martin F.M."/>
            <person name="Hacquard S."/>
        </authorList>
    </citation>
    <scope>NUCLEOTIDE SEQUENCE</scope>
    <source>
        <strain evidence="3">MPI-CAGE-CH-0230</strain>
    </source>
</reference>
<sequence length="164" mass="18212">MATPPPTTTTYITHLHPIYRIWFLWADPIITWATVGAAFLSPGLLYDALMPPHLSAARDPTHDFLIRQMGALYIPIALAATVLLRATRDFAVWKIVQGSILVVDAILVALIFSSLKDREVLYRPAEWIANDWQNLGLTVWVAVLRALFAAGFGVKTESVKSKSI</sequence>
<dbReference type="GeneID" id="70187510"/>
<feature type="transmembrane region" description="Helical" evidence="1">
    <location>
        <begin position="21"/>
        <end position="45"/>
    </location>
</feature>
<organism evidence="3 4">
    <name type="scientific">Microdochium trichocladiopsis</name>
    <dbReference type="NCBI Taxonomy" id="1682393"/>
    <lineage>
        <taxon>Eukaryota</taxon>
        <taxon>Fungi</taxon>
        <taxon>Dikarya</taxon>
        <taxon>Ascomycota</taxon>
        <taxon>Pezizomycotina</taxon>
        <taxon>Sordariomycetes</taxon>
        <taxon>Xylariomycetidae</taxon>
        <taxon>Xylariales</taxon>
        <taxon>Microdochiaceae</taxon>
        <taxon>Microdochium</taxon>
    </lineage>
</organism>
<evidence type="ECO:0000256" key="1">
    <source>
        <dbReference type="SAM" id="Phobius"/>
    </source>
</evidence>
<proteinExistence type="predicted"/>
<keyword evidence="1" id="KW-0472">Membrane</keyword>
<dbReference type="InterPro" id="IPR056121">
    <property type="entry name" value="DUF7704"/>
</dbReference>
<gene>
    <name evidence="3" type="ORF">B0I36DRAFT_358421</name>
</gene>
<feature type="transmembrane region" description="Helical" evidence="1">
    <location>
        <begin position="91"/>
        <end position="115"/>
    </location>
</feature>
<dbReference type="Proteomes" id="UP000756346">
    <property type="component" value="Unassembled WGS sequence"/>
</dbReference>
<dbReference type="AlphaFoldDB" id="A0A9P9C0L8"/>
<keyword evidence="1" id="KW-0812">Transmembrane</keyword>
<evidence type="ECO:0000313" key="3">
    <source>
        <dbReference type="EMBL" id="KAH7041234.1"/>
    </source>
</evidence>
<comment type="caution">
    <text evidence="3">The sequence shown here is derived from an EMBL/GenBank/DDBJ whole genome shotgun (WGS) entry which is preliminary data.</text>
</comment>
<accession>A0A9P9C0L8</accession>
<evidence type="ECO:0000259" key="2">
    <source>
        <dbReference type="Pfam" id="PF24803"/>
    </source>
</evidence>
<dbReference type="RefSeq" id="XP_046019289.1">
    <property type="nucleotide sequence ID" value="XM_046157964.1"/>
</dbReference>
<dbReference type="PANTHER" id="PTHR37019:SF1">
    <property type="entry name" value="EXPERA DOMAIN-CONTAINING PROTEIN"/>
    <property type="match status" value="1"/>
</dbReference>
<dbReference type="EMBL" id="JAGTJQ010000001">
    <property type="protein sequence ID" value="KAH7041234.1"/>
    <property type="molecule type" value="Genomic_DNA"/>
</dbReference>
<dbReference type="PANTHER" id="PTHR37019">
    <property type="entry name" value="CHROMOSOME 1, WHOLE GENOME SHOTGUN SEQUENCE"/>
    <property type="match status" value="1"/>
</dbReference>
<feature type="domain" description="DUF7704" evidence="2">
    <location>
        <begin position="13"/>
        <end position="152"/>
    </location>
</feature>